<accession>A0A8H4P2Q0</accession>
<dbReference type="AlphaFoldDB" id="A0A8H4P2Q0"/>
<feature type="signal peptide" evidence="2">
    <location>
        <begin position="1"/>
        <end position="23"/>
    </location>
</feature>
<sequence>MQKVIRLSVRALLWSALGPTCHAGFIRACRLALPGCRHLDSLVPRLDDSRPAVDEYHDRHDALLQNMWPIYSCTRHDPLPYACSSPRLGLGPWPHLSLVDALTPLLCLLLSPKGNKEKPLRAVPDPSTKKHASFFCSSSPSPLYAPLLLSHSPRTTDNNTNNEGLCLFLCSNGGRSSSSPEKPPRPPENVVAPVPTSRFDVWASVTAWQPSQQPRRRPATVTGSRGSNYEAIP</sequence>
<evidence type="ECO:0008006" key="5">
    <source>
        <dbReference type="Google" id="ProtNLM"/>
    </source>
</evidence>
<feature type="non-terminal residue" evidence="3">
    <location>
        <position position="1"/>
    </location>
</feature>
<keyword evidence="2" id="KW-0732">Signal</keyword>
<dbReference type="Proteomes" id="UP000554235">
    <property type="component" value="Unassembled WGS sequence"/>
</dbReference>
<gene>
    <name evidence="3" type="ORF">FALBO_15299</name>
</gene>
<name>A0A8H4P2Q0_9HYPO</name>
<organism evidence="3 4">
    <name type="scientific">Fusarium albosuccineum</name>
    <dbReference type="NCBI Taxonomy" id="1237068"/>
    <lineage>
        <taxon>Eukaryota</taxon>
        <taxon>Fungi</taxon>
        <taxon>Dikarya</taxon>
        <taxon>Ascomycota</taxon>
        <taxon>Pezizomycotina</taxon>
        <taxon>Sordariomycetes</taxon>
        <taxon>Hypocreomycetidae</taxon>
        <taxon>Hypocreales</taxon>
        <taxon>Nectriaceae</taxon>
        <taxon>Fusarium</taxon>
        <taxon>Fusarium decemcellulare species complex</taxon>
    </lineage>
</organism>
<dbReference type="EMBL" id="JAADYS010002636">
    <property type="protein sequence ID" value="KAF4456945.1"/>
    <property type="molecule type" value="Genomic_DNA"/>
</dbReference>
<proteinExistence type="predicted"/>
<evidence type="ECO:0000313" key="4">
    <source>
        <dbReference type="Proteomes" id="UP000554235"/>
    </source>
</evidence>
<comment type="caution">
    <text evidence="3">The sequence shown here is derived from an EMBL/GenBank/DDBJ whole genome shotgun (WGS) entry which is preliminary data.</text>
</comment>
<feature type="region of interest" description="Disordered" evidence="1">
    <location>
        <begin position="205"/>
        <end position="233"/>
    </location>
</feature>
<evidence type="ECO:0000313" key="3">
    <source>
        <dbReference type="EMBL" id="KAF4456945.1"/>
    </source>
</evidence>
<keyword evidence="4" id="KW-1185">Reference proteome</keyword>
<evidence type="ECO:0000256" key="2">
    <source>
        <dbReference type="SAM" id="SignalP"/>
    </source>
</evidence>
<feature type="chain" id="PRO_5034074779" description="Secreted protein" evidence="2">
    <location>
        <begin position="24"/>
        <end position="233"/>
    </location>
</feature>
<evidence type="ECO:0000256" key="1">
    <source>
        <dbReference type="SAM" id="MobiDB-lite"/>
    </source>
</evidence>
<reference evidence="3 4" key="1">
    <citation type="submission" date="2020-01" db="EMBL/GenBank/DDBJ databases">
        <title>Identification and distribution of gene clusters putatively required for synthesis of sphingolipid metabolism inhibitors in phylogenetically diverse species of the filamentous fungus Fusarium.</title>
        <authorList>
            <person name="Kim H.-S."/>
            <person name="Busman M."/>
            <person name="Brown D.W."/>
            <person name="Divon H."/>
            <person name="Uhlig S."/>
            <person name="Proctor R.H."/>
        </authorList>
    </citation>
    <scope>NUCLEOTIDE SEQUENCE [LARGE SCALE GENOMIC DNA]</scope>
    <source>
        <strain evidence="3 4">NRRL 20459</strain>
    </source>
</reference>
<protein>
    <recommendedName>
        <fullName evidence="5">Secreted protein</fullName>
    </recommendedName>
</protein>